<dbReference type="Pfam" id="PF06586">
    <property type="entry name" value="TraK_N"/>
    <property type="match status" value="1"/>
</dbReference>
<proteinExistence type="predicted"/>
<dbReference type="AlphaFoldDB" id="A0A0B9A269"/>
<dbReference type="Pfam" id="PF23536">
    <property type="entry name" value="TraK_C"/>
    <property type="match status" value="1"/>
</dbReference>
<accession>A0A0B9A269</accession>
<evidence type="ECO:0000259" key="1">
    <source>
        <dbReference type="Pfam" id="PF06586"/>
    </source>
</evidence>
<reference evidence="3 5" key="1">
    <citation type="submission" date="2014-10" db="EMBL/GenBank/DDBJ databases">
        <title>Draft genome sequence of Novosphingobium subterraneum DSM 12447.</title>
        <authorList>
            <person name="Gan H.M."/>
            <person name="Gan H.Y."/>
            <person name="Savka M.A."/>
        </authorList>
    </citation>
    <scope>NUCLEOTIDE SEQUENCE [LARGE SCALE GENOMIC DNA]</scope>
    <source>
        <strain evidence="3 5">DSM 12447</strain>
    </source>
</reference>
<gene>
    <name evidence="3" type="ORF">NJ75_00155</name>
    <name evidence="4" type="ORF">NJ75_00377</name>
</gene>
<dbReference type="EMBL" id="JRVC01000001">
    <property type="protein sequence ID" value="KHS49452.1"/>
    <property type="molecule type" value="Genomic_DNA"/>
</dbReference>
<evidence type="ECO:0000313" key="3">
    <source>
        <dbReference type="EMBL" id="KHS49452.1"/>
    </source>
</evidence>
<dbReference type="PATRIC" id="fig|48936.3.peg.158"/>
<feature type="domain" description="TraK C-terminal" evidence="2">
    <location>
        <begin position="157"/>
        <end position="261"/>
    </location>
</feature>
<name>A0A0B9A269_9SPHN</name>
<comment type="caution">
    <text evidence="3">The sequence shown here is derived from an EMBL/GenBank/DDBJ whole genome shotgun (WGS) entry which is preliminary data.</text>
</comment>
<protein>
    <submittedName>
        <fullName evidence="3">Conjugal transfer pilus assembly protein TraK</fullName>
    </submittedName>
</protein>
<dbReference type="Proteomes" id="UP000031338">
    <property type="component" value="Unassembled WGS sequence"/>
</dbReference>
<dbReference type="InterPro" id="IPR010563">
    <property type="entry name" value="TraK_N"/>
</dbReference>
<dbReference type="InterPro" id="IPR055397">
    <property type="entry name" value="TraK_C"/>
</dbReference>
<organism evidence="3 5">
    <name type="scientific">Novosphingobium subterraneum</name>
    <dbReference type="NCBI Taxonomy" id="48936"/>
    <lineage>
        <taxon>Bacteria</taxon>
        <taxon>Pseudomonadati</taxon>
        <taxon>Pseudomonadota</taxon>
        <taxon>Alphaproteobacteria</taxon>
        <taxon>Sphingomonadales</taxon>
        <taxon>Sphingomonadaceae</taxon>
        <taxon>Novosphingobium</taxon>
    </lineage>
</organism>
<evidence type="ECO:0000259" key="2">
    <source>
        <dbReference type="Pfam" id="PF23536"/>
    </source>
</evidence>
<keyword evidence="5" id="KW-1185">Reference proteome</keyword>
<dbReference type="RefSeq" id="WP_039330811.1">
    <property type="nucleotide sequence ID" value="NZ_JRVC01000001.1"/>
</dbReference>
<dbReference type="EMBL" id="JRVC01000001">
    <property type="protein sequence ID" value="KHS49674.1"/>
    <property type="molecule type" value="Genomic_DNA"/>
</dbReference>
<evidence type="ECO:0000313" key="4">
    <source>
        <dbReference type="EMBL" id="KHS49674.1"/>
    </source>
</evidence>
<dbReference type="STRING" id="48936.NJ75_00155"/>
<feature type="domain" description="TraK N-terminal" evidence="1">
    <location>
        <begin position="52"/>
        <end position="151"/>
    </location>
</feature>
<sequence length="266" mass="28136">MNPIVPSLLIATGSVLASRIDCQLLRLCGVVLVGGALALTAVPALADEHILAADNGEVRCQASKSDLTRISLKDDQFVSVSRVQAGVPQEDFSIVHEPTRGDIYLSVPDGYSKRNISFFGTTRRGFVYKFDCEVSGEAALQVFVANADLENPQGAPQSLEASATLDDRAVSLVRAMFEQRRVAGFEISDAARAPVNVGDLKVQLVSEYRSPTMTGKVLRIENNGSEPMTLKEEIIAGDGAIAVSISNPNLASGQATAAYVVVPSGG</sequence>
<evidence type="ECO:0000313" key="5">
    <source>
        <dbReference type="Proteomes" id="UP000031338"/>
    </source>
</evidence>